<dbReference type="InterPro" id="IPR052025">
    <property type="entry name" value="Xyloglucanase_GH74"/>
</dbReference>
<dbReference type="AlphaFoldDB" id="A0A1G9Z9R1"/>
<keyword evidence="1" id="KW-0677">Repeat</keyword>
<feature type="domain" description="Sortilin N-terminal" evidence="3">
    <location>
        <begin position="224"/>
        <end position="327"/>
    </location>
</feature>
<dbReference type="SUPFAM" id="SSF110296">
    <property type="entry name" value="Oligoxyloglucan reducing end-specific cellobiohydrolase"/>
    <property type="match status" value="1"/>
</dbReference>
<evidence type="ECO:0000256" key="2">
    <source>
        <dbReference type="SAM" id="SignalP"/>
    </source>
</evidence>
<dbReference type="InterPro" id="IPR015943">
    <property type="entry name" value="WD40/YVTN_repeat-like_dom_sf"/>
</dbReference>
<accession>A0A1G9Z9R1</accession>
<keyword evidence="4" id="KW-0675">Receptor</keyword>
<dbReference type="Proteomes" id="UP000198778">
    <property type="component" value="Unassembled WGS sequence"/>
</dbReference>
<dbReference type="Gene3D" id="2.130.10.10">
    <property type="entry name" value="YVTN repeat-like/Quinoprotein amine dehydrogenase"/>
    <property type="match status" value="2"/>
</dbReference>
<evidence type="ECO:0000313" key="5">
    <source>
        <dbReference type="Proteomes" id="UP000198778"/>
    </source>
</evidence>
<dbReference type="InterPro" id="IPR031778">
    <property type="entry name" value="Sortilin_N"/>
</dbReference>
<keyword evidence="2" id="KW-0732">Signal</keyword>
<dbReference type="PANTHER" id="PTHR43739:SF5">
    <property type="entry name" value="EXO-ALPHA-SIALIDASE"/>
    <property type="match status" value="1"/>
</dbReference>
<name>A0A1G9Z9R1_9BACI</name>
<dbReference type="RefSeq" id="WP_175444129.1">
    <property type="nucleotide sequence ID" value="NZ_FNIL01000001.1"/>
</dbReference>
<keyword evidence="5" id="KW-1185">Reference proteome</keyword>
<feature type="signal peptide" evidence="2">
    <location>
        <begin position="1"/>
        <end position="20"/>
    </location>
</feature>
<dbReference type="Pfam" id="PF15902">
    <property type="entry name" value="Sortilin-Vps10"/>
    <property type="match status" value="1"/>
</dbReference>
<reference evidence="5" key="1">
    <citation type="submission" date="2016-10" db="EMBL/GenBank/DDBJ databases">
        <authorList>
            <person name="Varghese N."/>
            <person name="Submissions S."/>
        </authorList>
    </citation>
    <scope>NUCLEOTIDE SEQUENCE [LARGE SCALE GENOMIC DNA]</scope>
    <source>
        <strain evidence="5">CGMCC 1.10369</strain>
    </source>
</reference>
<dbReference type="GO" id="GO:0010411">
    <property type="term" value="P:xyloglucan metabolic process"/>
    <property type="evidence" value="ECO:0007669"/>
    <property type="project" value="TreeGrafter"/>
</dbReference>
<dbReference type="PROSITE" id="PS51257">
    <property type="entry name" value="PROKAR_LIPOPROTEIN"/>
    <property type="match status" value="1"/>
</dbReference>
<feature type="chain" id="PRO_5011621267" evidence="2">
    <location>
        <begin position="21"/>
        <end position="333"/>
    </location>
</feature>
<dbReference type="NCBIfam" id="NF045728">
    <property type="entry name" value="glycosyl_F510_1955"/>
    <property type="match status" value="1"/>
</dbReference>
<evidence type="ECO:0000313" key="4">
    <source>
        <dbReference type="EMBL" id="SDN18238.1"/>
    </source>
</evidence>
<evidence type="ECO:0000256" key="1">
    <source>
        <dbReference type="ARBA" id="ARBA00022737"/>
    </source>
</evidence>
<evidence type="ECO:0000259" key="3">
    <source>
        <dbReference type="Pfam" id="PF15902"/>
    </source>
</evidence>
<sequence>MKKVGLTALGTALFILSACAENTDDIEVSMHNGAEATTQMQETEEENIEKTELREKVTSFMHIHGLSYDPLQPDILYVGTHHGLFQIDEHNQWHWIAPEEERHDLMGFNFLDDETMISSGHPAAESDLQNPIGVVTSKDRGGSWEPVALHGEVDFHVLEVNAGNSEVLYGVDAQEAVLYRSFNSGSDWEKLPWTGLPEGEVAAYAIVSDPEDPSSLMMGLPQGIFHSSDSGESWELMHEGMTLSIGEGSMHGEGVVTAYLLGEPSGLMQSRDFGETWDPLNLTLEHNDAVMQLAVHPENENIITVGTSQEHLYQTIDGGENWTMIAEAGEPVS</sequence>
<dbReference type="InterPro" id="IPR054817">
    <property type="entry name" value="Glycosyl_F510_1955-like"/>
</dbReference>
<dbReference type="PANTHER" id="PTHR43739">
    <property type="entry name" value="XYLOGLUCANASE (EUROFUNG)"/>
    <property type="match status" value="1"/>
</dbReference>
<dbReference type="EMBL" id="FNIL01000001">
    <property type="protein sequence ID" value="SDN18238.1"/>
    <property type="molecule type" value="Genomic_DNA"/>
</dbReference>
<gene>
    <name evidence="4" type="ORF">SAMN04488053_10120</name>
</gene>
<organism evidence="4 5">
    <name type="scientific">Alkalicoccus daliensis</name>
    <dbReference type="NCBI Taxonomy" id="745820"/>
    <lineage>
        <taxon>Bacteria</taxon>
        <taxon>Bacillati</taxon>
        <taxon>Bacillota</taxon>
        <taxon>Bacilli</taxon>
        <taxon>Bacillales</taxon>
        <taxon>Bacillaceae</taxon>
        <taxon>Alkalicoccus</taxon>
    </lineage>
</organism>
<protein>
    <submittedName>
        <fullName evidence="4">Sortilin, neurotensin receptor 3</fullName>
    </submittedName>
</protein>
<proteinExistence type="predicted"/>
<dbReference type="STRING" id="745820.SAMN04488053_10120"/>